<evidence type="ECO:0000256" key="2">
    <source>
        <dbReference type="ARBA" id="ARBA00022723"/>
    </source>
</evidence>
<organism evidence="9 10">
    <name type="scientific">Senna tora</name>
    <dbReference type="NCBI Taxonomy" id="362788"/>
    <lineage>
        <taxon>Eukaryota</taxon>
        <taxon>Viridiplantae</taxon>
        <taxon>Streptophyta</taxon>
        <taxon>Embryophyta</taxon>
        <taxon>Tracheophyta</taxon>
        <taxon>Spermatophyta</taxon>
        <taxon>Magnoliopsida</taxon>
        <taxon>eudicotyledons</taxon>
        <taxon>Gunneridae</taxon>
        <taxon>Pentapetalae</taxon>
        <taxon>rosids</taxon>
        <taxon>fabids</taxon>
        <taxon>Fabales</taxon>
        <taxon>Fabaceae</taxon>
        <taxon>Caesalpinioideae</taxon>
        <taxon>Cassia clade</taxon>
        <taxon>Senna</taxon>
    </lineage>
</organism>
<feature type="zinc finger region" description="C3H1-type" evidence="5">
    <location>
        <begin position="171"/>
        <end position="197"/>
    </location>
</feature>
<comment type="caution">
    <text evidence="9">The sequence shown here is derived from an EMBL/GenBank/DDBJ whole genome shotgun (WGS) entry which is preliminary data.</text>
</comment>
<dbReference type="EMBL" id="JAAIUW010000004">
    <property type="protein sequence ID" value="KAF7836031.1"/>
    <property type="molecule type" value="Genomic_DNA"/>
</dbReference>
<accession>A0A834X0R5</accession>
<dbReference type="Pfam" id="PF14608">
    <property type="entry name" value="zf-CCCH_2"/>
    <property type="match status" value="3"/>
</dbReference>
<dbReference type="OrthoDB" id="411372at2759"/>
<dbReference type="Gene3D" id="4.10.1000.10">
    <property type="entry name" value="Zinc finger, CCCH-type"/>
    <property type="match status" value="1"/>
</dbReference>
<dbReference type="InterPro" id="IPR018957">
    <property type="entry name" value="Znf_C3HC4_RING-type"/>
</dbReference>
<dbReference type="InterPro" id="IPR013083">
    <property type="entry name" value="Znf_RING/FYVE/PHD"/>
</dbReference>
<feature type="domain" description="C3H1-type" evidence="8">
    <location>
        <begin position="49"/>
        <end position="74"/>
    </location>
</feature>
<keyword evidence="10" id="KW-1185">Reference proteome</keyword>
<feature type="domain" description="C3H1-type" evidence="8">
    <location>
        <begin position="75"/>
        <end position="102"/>
    </location>
</feature>
<dbReference type="CDD" id="cd16521">
    <property type="entry name" value="RING-HC_MKRN"/>
    <property type="match status" value="1"/>
</dbReference>
<evidence type="ECO:0000256" key="4">
    <source>
        <dbReference type="ARBA" id="ARBA00022833"/>
    </source>
</evidence>
<dbReference type="SMART" id="SM00356">
    <property type="entry name" value="ZnF_C3H1"/>
    <property type="match status" value="4"/>
</dbReference>
<dbReference type="PANTHER" id="PTHR11224:SF43">
    <property type="entry name" value="RING-TYPE E3 UBIQUITIN TRANSFERASE C3H69-RELATED"/>
    <property type="match status" value="1"/>
</dbReference>
<keyword evidence="4 5" id="KW-0862">Zinc</keyword>
<dbReference type="AlphaFoldDB" id="A0A834X0R5"/>
<evidence type="ECO:0000256" key="6">
    <source>
        <dbReference type="SAM" id="MobiDB-lite"/>
    </source>
</evidence>
<sequence length="576" mass="64697">MKSTKITAHKGVSVNSGRGGRKERCYCYTQLQAGFSNALCLDANSIDRPMSKRYCKFFARGACVKGEQCEYSHDRKDSLICKFYQKGFCAYGSRCRYKHVKASQAQSSENGHQFLASDSMVARITSPRGTSNWVPKAAELSVTDKHAKILKRKHRDMQKNGDAGESSTALPPEHFFCTFSASNCPFGEKCSYIHGDKCVYCKKFCLHPTDPKERKKHQRSCEKKGKYLQTLNDSQEIECNICLEHVLSKPKASDRKFGVLPECDHAFCISCIRNWRNSAPSSAMGSNNAVRTCPVCRKLSYYVIPSNIWYSTKEEKEEIIDNYKTNCKLIDCKHFDFGNGNCPFGNNCFYKHTVKPGSYTWIHHRPPPPPRNPRNMNVLNQFGFESEEFDSIIPDFEFFNDMDPFETMPDGSGLFDFEDSDGEMDSFNLAARPEFLNFGSDTISSEESDPFDFMLLAEGLDGSGWSVPEDSEDDDGGGMGIMPPSEMLCGCSGSSYPDDSDDEEMAMFNTAAIDEPDDEEMAIFNTAAIDEPDAGSDTYYSGESEEQEWNPIEPSWLSMILHSSMEEDSSSSEGDL</sequence>
<keyword evidence="2 5" id="KW-0479">Metal-binding</keyword>
<evidence type="ECO:0000256" key="1">
    <source>
        <dbReference type="ARBA" id="ARBA00022679"/>
    </source>
</evidence>
<dbReference type="PROSITE" id="PS00518">
    <property type="entry name" value="ZF_RING_1"/>
    <property type="match status" value="1"/>
</dbReference>
<dbReference type="InterPro" id="IPR000571">
    <property type="entry name" value="Znf_CCCH"/>
</dbReference>
<proteinExistence type="predicted"/>
<feature type="zinc finger region" description="C3H1-type" evidence="5">
    <location>
        <begin position="75"/>
        <end position="102"/>
    </location>
</feature>
<dbReference type="SUPFAM" id="SSF57850">
    <property type="entry name" value="RING/U-box"/>
    <property type="match status" value="1"/>
</dbReference>
<evidence type="ECO:0000256" key="5">
    <source>
        <dbReference type="PROSITE-ProRule" id="PRU00723"/>
    </source>
</evidence>
<dbReference type="Pfam" id="PF00642">
    <property type="entry name" value="zf-CCCH"/>
    <property type="match status" value="1"/>
</dbReference>
<dbReference type="GO" id="GO:0008270">
    <property type="term" value="F:zinc ion binding"/>
    <property type="evidence" value="ECO:0007669"/>
    <property type="project" value="UniProtKB-KW"/>
</dbReference>
<dbReference type="InterPro" id="IPR017907">
    <property type="entry name" value="Znf_RING_CS"/>
</dbReference>
<dbReference type="GO" id="GO:0061630">
    <property type="term" value="F:ubiquitin protein ligase activity"/>
    <property type="evidence" value="ECO:0007669"/>
    <property type="project" value="UniProtKB-EC"/>
</dbReference>
<keyword evidence="3 5" id="KW-0863">Zinc-finger</keyword>
<reference evidence="9" key="1">
    <citation type="submission" date="2020-09" db="EMBL/GenBank/DDBJ databases">
        <title>Genome-Enabled Discovery of Anthraquinone Biosynthesis in Senna tora.</title>
        <authorList>
            <person name="Kang S.-H."/>
            <person name="Pandey R.P."/>
            <person name="Lee C.-M."/>
            <person name="Sim J.-S."/>
            <person name="Jeong J.-T."/>
            <person name="Choi B.-S."/>
            <person name="Jung M."/>
            <person name="Ginzburg D."/>
            <person name="Zhao K."/>
            <person name="Won S.Y."/>
            <person name="Oh T.-J."/>
            <person name="Yu Y."/>
            <person name="Kim N.-H."/>
            <person name="Lee O.R."/>
            <person name="Lee T.-H."/>
            <person name="Bashyal P."/>
            <person name="Kim T.-S."/>
            <person name="Lee W.-H."/>
            <person name="Kawkins C."/>
            <person name="Kim C.-K."/>
            <person name="Kim J.S."/>
            <person name="Ahn B.O."/>
            <person name="Rhee S.Y."/>
            <person name="Sohng J.K."/>
        </authorList>
    </citation>
    <scope>NUCLEOTIDE SEQUENCE</scope>
    <source>
        <tissue evidence="9">Leaf</tissue>
    </source>
</reference>
<feature type="zinc finger region" description="C3H1-type" evidence="5">
    <location>
        <begin position="326"/>
        <end position="355"/>
    </location>
</feature>
<feature type="domain" description="C3H1-type" evidence="8">
    <location>
        <begin position="171"/>
        <end position="197"/>
    </location>
</feature>
<dbReference type="Gene3D" id="1.20.120.1350">
    <property type="entry name" value="Pneumovirus matrix protein 2 (M2), zinc-binding domain"/>
    <property type="match status" value="1"/>
</dbReference>
<dbReference type="SUPFAM" id="SSF90229">
    <property type="entry name" value="CCCH zinc finger"/>
    <property type="match status" value="2"/>
</dbReference>
<dbReference type="Proteomes" id="UP000634136">
    <property type="component" value="Unassembled WGS sequence"/>
</dbReference>
<dbReference type="SMART" id="SM00184">
    <property type="entry name" value="RING"/>
    <property type="match status" value="1"/>
</dbReference>
<feature type="domain" description="RING-type" evidence="7">
    <location>
        <begin position="239"/>
        <end position="297"/>
    </location>
</feature>
<feature type="zinc finger region" description="C3H1-type" evidence="5">
    <location>
        <begin position="49"/>
        <end position="74"/>
    </location>
</feature>
<dbReference type="InterPro" id="IPR001841">
    <property type="entry name" value="Znf_RING"/>
</dbReference>
<feature type="domain" description="C3H1-type" evidence="8">
    <location>
        <begin position="326"/>
        <end position="355"/>
    </location>
</feature>
<evidence type="ECO:0000256" key="3">
    <source>
        <dbReference type="ARBA" id="ARBA00022771"/>
    </source>
</evidence>
<evidence type="ECO:0000259" key="7">
    <source>
        <dbReference type="PROSITE" id="PS50089"/>
    </source>
</evidence>
<dbReference type="PROSITE" id="PS50103">
    <property type="entry name" value="ZF_C3H1"/>
    <property type="match status" value="4"/>
</dbReference>
<dbReference type="PANTHER" id="PTHR11224">
    <property type="entry name" value="MAKORIN-RELATED"/>
    <property type="match status" value="1"/>
</dbReference>
<dbReference type="Gene3D" id="3.30.40.10">
    <property type="entry name" value="Zinc/RING finger domain, C3HC4 (zinc finger)"/>
    <property type="match status" value="1"/>
</dbReference>
<dbReference type="InterPro" id="IPR036855">
    <property type="entry name" value="Znf_CCCH_sf"/>
</dbReference>
<gene>
    <name evidence="9" type="ORF">G2W53_010890</name>
</gene>
<evidence type="ECO:0000259" key="8">
    <source>
        <dbReference type="PROSITE" id="PS50103"/>
    </source>
</evidence>
<evidence type="ECO:0000313" key="9">
    <source>
        <dbReference type="EMBL" id="KAF7836031.1"/>
    </source>
</evidence>
<evidence type="ECO:0000313" key="10">
    <source>
        <dbReference type="Proteomes" id="UP000634136"/>
    </source>
</evidence>
<dbReference type="GO" id="GO:0000209">
    <property type="term" value="P:protein polyubiquitination"/>
    <property type="evidence" value="ECO:0007669"/>
    <property type="project" value="InterPro"/>
</dbReference>
<keyword evidence="1" id="KW-0808">Transferase</keyword>
<name>A0A834X0R5_9FABA</name>
<feature type="region of interest" description="Disordered" evidence="6">
    <location>
        <begin position="529"/>
        <end position="549"/>
    </location>
</feature>
<protein>
    <submittedName>
        <fullName evidence="9">E3 ubiquitin-protein ligase makorin</fullName>
    </submittedName>
</protein>
<dbReference type="Pfam" id="PF00097">
    <property type="entry name" value="zf-C3HC4"/>
    <property type="match status" value="1"/>
</dbReference>
<dbReference type="PROSITE" id="PS50089">
    <property type="entry name" value="ZF_RING_2"/>
    <property type="match status" value="1"/>
</dbReference>
<dbReference type="InterPro" id="IPR045072">
    <property type="entry name" value="MKRN-like"/>
</dbReference>